<dbReference type="Proteomes" id="UP000828390">
    <property type="component" value="Unassembled WGS sequence"/>
</dbReference>
<gene>
    <name evidence="1" type="ORF">DPMN_101331</name>
</gene>
<proteinExistence type="predicted"/>
<dbReference type="EMBL" id="JAIWYP010000003">
    <property type="protein sequence ID" value="KAH3858705.1"/>
    <property type="molecule type" value="Genomic_DNA"/>
</dbReference>
<accession>A0A9D4R9Z4</accession>
<protein>
    <submittedName>
        <fullName evidence="1">Uncharacterized protein</fullName>
    </submittedName>
</protein>
<organism evidence="1 2">
    <name type="scientific">Dreissena polymorpha</name>
    <name type="common">Zebra mussel</name>
    <name type="synonym">Mytilus polymorpha</name>
    <dbReference type="NCBI Taxonomy" id="45954"/>
    <lineage>
        <taxon>Eukaryota</taxon>
        <taxon>Metazoa</taxon>
        <taxon>Spiralia</taxon>
        <taxon>Lophotrochozoa</taxon>
        <taxon>Mollusca</taxon>
        <taxon>Bivalvia</taxon>
        <taxon>Autobranchia</taxon>
        <taxon>Heteroconchia</taxon>
        <taxon>Euheterodonta</taxon>
        <taxon>Imparidentia</taxon>
        <taxon>Neoheterodontei</taxon>
        <taxon>Myida</taxon>
        <taxon>Dreissenoidea</taxon>
        <taxon>Dreissenidae</taxon>
        <taxon>Dreissena</taxon>
    </lineage>
</organism>
<name>A0A9D4R9Z4_DREPO</name>
<dbReference type="AlphaFoldDB" id="A0A9D4R9Z4"/>
<comment type="caution">
    <text evidence="1">The sequence shown here is derived from an EMBL/GenBank/DDBJ whole genome shotgun (WGS) entry which is preliminary data.</text>
</comment>
<evidence type="ECO:0000313" key="1">
    <source>
        <dbReference type="EMBL" id="KAH3858705.1"/>
    </source>
</evidence>
<reference evidence="1" key="1">
    <citation type="journal article" date="2019" name="bioRxiv">
        <title>The Genome of the Zebra Mussel, Dreissena polymorpha: A Resource for Invasive Species Research.</title>
        <authorList>
            <person name="McCartney M.A."/>
            <person name="Auch B."/>
            <person name="Kono T."/>
            <person name="Mallez S."/>
            <person name="Zhang Y."/>
            <person name="Obille A."/>
            <person name="Becker A."/>
            <person name="Abrahante J.E."/>
            <person name="Garbe J."/>
            <person name="Badalamenti J.P."/>
            <person name="Herman A."/>
            <person name="Mangelson H."/>
            <person name="Liachko I."/>
            <person name="Sullivan S."/>
            <person name="Sone E.D."/>
            <person name="Koren S."/>
            <person name="Silverstein K.A.T."/>
            <person name="Beckman K.B."/>
            <person name="Gohl D.M."/>
        </authorList>
    </citation>
    <scope>NUCLEOTIDE SEQUENCE</scope>
    <source>
        <strain evidence="1">Duluth1</strain>
        <tissue evidence="1">Whole animal</tissue>
    </source>
</reference>
<sequence>MSMSELARRSPQLNLRDFCQRRCQRWLEILCSSIFGTSAEIRCKSWLDVRSCSIFGTSAECRCQSWLDIRSSSIFGTSAECRCQSWLYIRPSVIFGTCAEYRCTSWLDIQGFLPDVDVRAGSTFAIALYSNVDVSATFTHLSIT</sequence>
<keyword evidence="2" id="KW-1185">Reference proteome</keyword>
<evidence type="ECO:0000313" key="2">
    <source>
        <dbReference type="Proteomes" id="UP000828390"/>
    </source>
</evidence>
<reference evidence="1" key="2">
    <citation type="submission" date="2020-11" db="EMBL/GenBank/DDBJ databases">
        <authorList>
            <person name="McCartney M.A."/>
            <person name="Auch B."/>
            <person name="Kono T."/>
            <person name="Mallez S."/>
            <person name="Becker A."/>
            <person name="Gohl D.M."/>
            <person name="Silverstein K.A.T."/>
            <person name="Koren S."/>
            <person name="Bechman K.B."/>
            <person name="Herman A."/>
            <person name="Abrahante J.E."/>
            <person name="Garbe J."/>
        </authorList>
    </citation>
    <scope>NUCLEOTIDE SEQUENCE</scope>
    <source>
        <strain evidence="1">Duluth1</strain>
        <tissue evidence="1">Whole animal</tissue>
    </source>
</reference>